<protein>
    <submittedName>
        <fullName evidence="2">Uncharacterized protein</fullName>
    </submittedName>
</protein>
<reference evidence="2 3" key="1">
    <citation type="submission" date="2021-06" db="EMBL/GenBank/DDBJ databases">
        <authorList>
            <person name="Palmer J.M."/>
        </authorList>
    </citation>
    <scope>NUCLEOTIDE SEQUENCE [LARGE SCALE GENOMIC DNA]</scope>
    <source>
        <strain evidence="2 3">XC_2019</strain>
        <tissue evidence="2">Muscle</tissue>
    </source>
</reference>
<feature type="transmembrane region" description="Helical" evidence="1">
    <location>
        <begin position="51"/>
        <end position="80"/>
    </location>
</feature>
<comment type="caution">
    <text evidence="2">The sequence shown here is derived from an EMBL/GenBank/DDBJ whole genome shotgun (WGS) entry which is preliminary data.</text>
</comment>
<keyword evidence="1" id="KW-0812">Transmembrane</keyword>
<accession>A0ABV0S3F9</accession>
<keyword evidence="3" id="KW-1185">Reference proteome</keyword>
<keyword evidence="1" id="KW-1133">Transmembrane helix</keyword>
<gene>
    <name evidence="2" type="ORF">XENOCAPTIV_020416</name>
</gene>
<name>A0ABV0S3F9_9TELE</name>
<evidence type="ECO:0000313" key="3">
    <source>
        <dbReference type="Proteomes" id="UP001434883"/>
    </source>
</evidence>
<dbReference type="EMBL" id="JAHRIN010067658">
    <property type="protein sequence ID" value="MEQ2214799.1"/>
    <property type="molecule type" value="Genomic_DNA"/>
</dbReference>
<dbReference type="Proteomes" id="UP001434883">
    <property type="component" value="Unassembled WGS sequence"/>
</dbReference>
<proteinExistence type="predicted"/>
<keyword evidence="1" id="KW-0472">Membrane</keyword>
<evidence type="ECO:0000256" key="1">
    <source>
        <dbReference type="SAM" id="Phobius"/>
    </source>
</evidence>
<organism evidence="2 3">
    <name type="scientific">Xenoophorus captivus</name>
    <dbReference type="NCBI Taxonomy" id="1517983"/>
    <lineage>
        <taxon>Eukaryota</taxon>
        <taxon>Metazoa</taxon>
        <taxon>Chordata</taxon>
        <taxon>Craniata</taxon>
        <taxon>Vertebrata</taxon>
        <taxon>Euteleostomi</taxon>
        <taxon>Actinopterygii</taxon>
        <taxon>Neopterygii</taxon>
        <taxon>Teleostei</taxon>
        <taxon>Neoteleostei</taxon>
        <taxon>Acanthomorphata</taxon>
        <taxon>Ovalentaria</taxon>
        <taxon>Atherinomorphae</taxon>
        <taxon>Cyprinodontiformes</taxon>
        <taxon>Goodeidae</taxon>
        <taxon>Xenoophorus</taxon>
    </lineage>
</organism>
<sequence length="107" mass="12151">MSLRYFPWFPCVSVKLFSGKLVSLLQLLCLHSATAAPHFLSLALLVYRSSSFVLFGFCLILVFCCSFHAVPFSISLQLFLQFESIIKSKHDTQVVALFRRRSSTKLV</sequence>
<evidence type="ECO:0000313" key="2">
    <source>
        <dbReference type="EMBL" id="MEQ2214799.1"/>
    </source>
</evidence>